<dbReference type="EMBL" id="JAVFWL010000006">
    <property type="protein sequence ID" value="KAK6759687.1"/>
    <property type="molecule type" value="Genomic_DNA"/>
</dbReference>
<dbReference type="Proteomes" id="UP001303046">
    <property type="component" value="Unassembled WGS sequence"/>
</dbReference>
<name>A0ABR1EAH7_NECAM</name>
<keyword evidence="3" id="KW-1185">Reference proteome</keyword>
<evidence type="ECO:0000313" key="2">
    <source>
        <dbReference type="EMBL" id="KAK6759687.1"/>
    </source>
</evidence>
<keyword evidence="1" id="KW-0732">Signal</keyword>
<sequence length="433" mass="48945">MYACILYILLYLYIKIVIGCPTNAVFDAAAFSRQLYDMRKFLGGHTDVDLWFPFYKYGSPFGQFMVSTICDLECYDFDSFLTKPCRWRNEKNTCDADGDEIDFIRMKGSWGESEGDTIFGMSDRADGYFLIAGVQQKLPPMYSAVLVSDPIQCQEGDGVVKMRFWASPGVKIRICTRAPSMGKRYIWCSDPIKRNNTKLAKVIIPGTIWYTFEIVVEAYNFALDAFGKQGGAAIIDDITYNSSAIYECKMIPHYDPPVKLPKKTCPAVRCDFERGSCLNKLESTGWKISEDPIGPRSTGIRSQLEGSYAYAVGPGTSTLSLGPFEFSRTFAIDFCYYAASYGSKLAVFLVRTVQEERERIYVSEEVHGDKHHWTCDKIYLNNGTYETIEFSAEGLRNEYSYVGLDQIDVYDPIQGGSACEKKTKETTIPLQLQ</sequence>
<comment type="caution">
    <text evidence="2">The sequence shown here is derived from an EMBL/GenBank/DDBJ whole genome shotgun (WGS) entry which is preliminary data.</text>
</comment>
<feature type="signal peptide" evidence="1">
    <location>
        <begin position="1"/>
        <end position="19"/>
    </location>
</feature>
<protein>
    <recommendedName>
        <fullName evidence="4">MAM domain protein</fullName>
    </recommendedName>
</protein>
<gene>
    <name evidence="2" type="primary">Necator_chrX.g21488</name>
    <name evidence="2" type="ORF">RB195_021327</name>
</gene>
<proteinExistence type="predicted"/>
<feature type="chain" id="PRO_5046065997" description="MAM domain protein" evidence="1">
    <location>
        <begin position="20"/>
        <end position="433"/>
    </location>
</feature>
<evidence type="ECO:0000313" key="3">
    <source>
        <dbReference type="Proteomes" id="UP001303046"/>
    </source>
</evidence>
<accession>A0ABR1EAH7</accession>
<reference evidence="2 3" key="1">
    <citation type="submission" date="2023-08" db="EMBL/GenBank/DDBJ databases">
        <title>A Necator americanus chromosomal reference genome.</title>
        <authorList>
            <person name="Ilik V."/>
            <person name="Petrzelkova K.J."/>
            <person name="Pardy F."/>
            <person name="Fuh T."/>
            <person name="Niatou-Singa F.S."/>
            <person name="Gouil Q."/>
            <person name="Baker L."/>
            <person name="Ritchie M.E."/>
            <person name="Jex A.R."/>
            <person name="Gazzola D."/>
            <person name="Li H."/>
            <person name="Toshio Fujiwara R."/>
            <person name="Zhan B."/>
            <person name="Aroian R.V."/>
            <person name="Pafco B."/>
            <person name="Schwarz E.M."/>
        </authorList>
    </citation>
    <scope>NUCLEOTIDE SEQUENCE [LARGE SCALE GENOMIC DNA]</scope>
    <source>
        <strain evidence="2 3">Aroian</strain>
        <tissue evidence="2">Whole animal</tissue>
    </source>
</reference>
<organism evidence="2 3">
    <name type="scientific">Necator americanus</name>
    <name type="common">Human hookworm</name>
    <dbReference type="NCBI Taxonomy" id="51031"/>
    <lineage>
        <taxon>Eukaryota</taxon>
        <taxon>Metazoa</taxon>
        <taxon>Ecdysozoa</taxon>
        <taxon>Nematoda</taxon>
        <taxon>Chromadorea</taxon>
        <taxon>Rhabditida</taxon>
        <taxon>Rhabditina</taxon>
        <taxon>Rhabditomorpha</taxon>
        <taxon>Strongyloidea</taxon>
        <taxon>Ancylostomatidae</taxon>
        <taxon>Bunostominae</taxon>
        <taxon>Necator</taxon>
    </lineage>
</organism>
<evidence type="ECO:0000256" key="1">
    <source>
        <dbReference type="SAM" id="SignalP"/>
    </source>
</evidence>
<evidence type="ECO:0008006" key="4">
    <source>
        <dbReference type="Google" id="ProtNLM"/>
    </source>
</evidence>